<feature type="transmembrane region" description="Helical" evidence="8">
    <location>
        <begin position="75"/>
        <end position="91"/>
    </location>
</feature>
<keyword evidence="4" id="KW-0808">Transferase</keyword>
<keyword evidence="5 8" id="KW-0812">Transmembrane</keyword>
<keyword evidence="6 8" id="KW-1133">Transmembrane helix</keyword>
<keyword evidence="7 8" id="KW-0472">Membrane</keyword>
<name>A0AA90TEM5_9HELI</name>
<evidence type="ECO:0000256" key="8">
    <source>
        <dbReference type="SAM" id="Phobius"/>
    </source>
</evidence>
<reference evidence="12 14" key="1">
    <citation type="submission" date="2023-07" db="EMBL/GenBank/DDBJ databases">
        <title>Unpublished Manusciprt.</title>
        <authorList>
            <person name="Aydin F."/>
            <person name="Tarhane S."/>
            <person name="Saticioglu I.B."/>
            <person name="Karakaya E."/>
            <person name="Abay S."/>
            <person name="Guran O."/>
            <person name="Bozkurt E."/>
            <person name="Uzum N."/>
            <person name="Olgun K."/>
            <person name="Jablonski D."/>
        </authorList>
    </citation>
    <scope>NUCLEOTIDE SEQUENCE</scope>
    <source>
        <strain evidence="14">faydin-H75</strain>
        <strain evidence="12">Faydin-H76</strain>
    </source>
</reference>
<dbReference type="InterPro" id="IPR000917">
    <property type="entry name" value="Sulfatase_N"/>
</dbReference>
<dbReference type="Pfam" id="PF08019">
    <property type="entry name" value="EptA_B_N"/>
    <property type="match status" value="1"/>
</dbReference>
<evidence type="ECO:0000313" key="11">
    <source>
        <dbReference type="EMBL" id="MDO7253099.1"/>
    </source>
</evidence>
<evidence type="ECO:0000256" key="5">
    <source>
        <dbReference type="ARBA" id="ARBA00022692"/>
    </source>
</evidence>
<evidence type="ECO:0000256" key="2">
    <source>
        <dbReference type="ARBA" id="ARBA00022475"/>
    </source>
</evidence>
<dbReference type="AlphaFoldDB" id="A0AA90TEM5"/>
<feature type="domain" description="Phosphoethanolamine transferase N-terminal" evidence="10">
    <location>
        <begin position="57"/>
        <end position="206"/>
    </location>
</feature>
<dbReference type="Gene3D" id="3.40.720.10">
    <property type="entry name" value="Alkaline Phosphatase, subunit A"/>
    <property type="match status" value="1"/>
</dbReference>
<dbReference type="PANTHER" id="PTHR30443:SF0">
    <property type="entry name" value="PHOSPHOETHANOLAMINE TRANSFERASE EPTA"/>
    <property type="match status" value="1"/>
</dbReference>
<evidence type="ECO:0000256" key="1">
    <source>
        <dbReference type="ARBA" id="ARBA00004429"/>
    </source>
</evidence>
<feature type="domain" description="Sulfatase N-terminal" evidence="9">
    <location>
        <begin position="232"/>
        <end position="511"/>
    </location>
</feature>
<keyword evidence="14" id="KW-1185">Reference proteome</keyword>
<evidence type="ECO:0000313" key="14">
    <source>
        <dbReference type="Proteomes" id="UP001240777"/>
    </source>
</evidence>
<feature type="transmembrane region" description="Helical" evidence="8">
    <location>
        <begin position="117"/>
        <end position="140"/>
    </location>
</feature>
<evidence type="ECO:0000256" key="7">
    <source>
        <dbReference type="ARBA" id="ARBA00023136"/>
    </source>
</evidence>
<evidence type="ECO:0000256" key="3">
    <source>
        <dbReference type="ARBA" id="ARBA00022519"/>
    </source>
</evidence>
<dbReference type="GO" id="GO:0009244">
    <property type="term" value="P:lipopolysaccharide core region biosynthetic process"/>
    <property type="evidence" value="ECO:0007669"/>
    <property type="project" value="TreeGrafter"/>
</dbReference>
<dbReference type="GO" id="GO:0005886">
    <property type="term" value="C:plasma membrane"/>
    <property type="evidence" value="ECO:0007669"/>
    <property type="project" value="UniProtKB-SubCell"/>
</dbReference>
<reference evidence="11 13" key="3">
    <citation type="journal article" date="2024" name="Syst. Appl. Microbiol.">
        <title>Helicobacter cappadocius sp. nov., from lizards: The first psychrotrophic Helicobacter species.</title>
        <authorList>
            <person name="Aydin F."/>
            <person name="Tarhane S."/>
            <person name="Karakaya E."/>
            <person name="Abay S."/>
            <person name="Kayman T."/>
            <person name="Guran O."/>
            <person name="Bozkurt E."/>
            <person name="Uzum N."/>
            <person name="Avci A."/>
            <person name="Olgun K."/>
            <person name="Jablonski D."/>
            <person name="Guran C."/>
            <person name="Burcin Saticioglu I."/>
        </authorList>
    </citation>
    <scope>NUCLEOTIDE SEQUENCE [LARGE SCALE GENOMIC DNA]</scope>
    <source>
        <strain evidence="11">Faydin-H75</strain>
        <strain evidence="13">faydin-H76</strain>
    </source>
</reference>
<feature type="transmembrane region" description="Helical" evidence="8">
    <location>
        <begin position="9"/>
        <end position="26"/>
    </location>
</feature>
<protein>
    <submittedName>
        <fullName evidence="12">Sulfatase-like hydrolase/transferase</fullName>
    </submittedName>
</protein>
<dbReference type="GO" id="GO:0016787">
    <property type="term" value="F:hydrolase activity"/>
    <property type="evidence" value="ECO:0007669"/>
    <property type="project" value="UniProtKB-KW"/>
</dbReference>
<dbReference type="GO" id="GO:0016776">
    <property type="term" value="F:phosphotransferase activity, phosphate group as acceptor"/>
    <property type="evidence" value="ECO:0007669"/>
    <property type="project" value="TreeGrafter"/>
</dbReference>
<dbReference type="PANTHER" id="PTHR30443">
    <property type="entry name" value="INNER MEMBRANE PROTEIN"/>
    <property type="match status" value="1"/>
</dbReference>
<dbReference type="Proteomes" id="UP001177258">
    <property type="component" value="Unassembled WGS sequence"/>
</dbReference>
<evidence type="ECO:0000256" key="6">
    <source>
        <dbReference type="ARBA" id="ARBA00022989"/>
    </source>
</evidence>
<comment type="caution">
    <text evidence="12">The sequence shown here is derived from an EMBL/GenBank/DDBJ whole genome shotgun (WGS) entry which is preliminary data.</text>
</comment>
<dbReference type="InterPro" id="IPR058130">
    <property type="entry name" value="PEA_transf_C"/>
</dbReference>
<organism evidence="12 13">
    <name type="scientific">Helicobacter cappadocius</name>
    <dbReference type="NCBI Taxonomy" id="3063998"/>
    <lineage>
        <taxon>Bacteria</taxon>
        <taxon>Pseudomonadati</taxon>
        <taxon>Campylobacterota</taxon>
        <taxon>Epsilonproteobacteria</taxon>
        <taxon>Campylobacterales</taxon>
        <taxon>Helicobacteraceae</taxon>
        <taxon>Helicobacter</taxon>
    </lineage>
</organism>
<feature type="transmembrane region" description="Helical" evidence="8">
    <location>
        <begin position="46"/>
        <end position="63"/>
    </location>
</feature>
<dbReference type="Pfam" id="PF00884">
    <property type="entry name" value="Sulfatase"/>
    <property type="match status" value="1"/>
</dbReference>
<sequence length="524" mass="60282">MKKLFSNSFSYHCIIFIFAVVFVGLYNDTFWLKIHSYSIEDGNGGYFLISTIFIAYVLILSLAMELITFRITAKWLIGILVCIAGVSQYYMKTFDITINDMVIESLFNTHFSEAKEFITIGLFFSFLGYVIFPIFILYMMKLSSKTPFVKGMYVKIFFVLMYVLLISGIYLWQGSNIVFAFKSSKSIIYMTNPISTIRSGVDYVLNSYGNTKQFVHIGLDARLSEDHHKKIFVLVIGESARAANYSLNGYARDTNRYTQKLDSLVNFRNFYSCGVITAISIPCMLTNYTHQTYKKRNQSLYIDNLLDIVQRAGYETYWISNNGGSCMGDVCVRIKNIKYYNDGDFDGVMLGEIGALIKNAKKDSLIVVNLHGSHGALYYQRYPKNFEIFTPVCKDKELQKCSYQEIVNAYDNSLIYTDYFIAQVISSLQEKKGFSVGLWYLSDHGESLGEYGQYMHGGLPYALSPDFQKHIPSMIWLGRGFQGDFDRLNKQKDRQLSQDYLFHTMLDLLDIQTSVYEKQLDILE</sequence>
<evidence type="ECO:0000256" key="4">
    <source>
        <dbReference type="ARBA" id="ARBA00022679"/>
    </source>
</evidence>
<gene>
    <name evidence="11" type="ORF">Q5I04_04145</name>
    <name evidence="12" type="ORF">Q5I06_03120</name>
</gene>
<dbReference type="SUPFAM" id="SSF53649">
    <property type="entry name" value="Alkaline phosphatase-like"/>
    <property type="match status" value="1"/>
</dbReference>
<feature type="transmembrane region" description="Helical" evidence="8">
    <location>
        <begin position="152"/>
        <end position="172"/>
    </location>
</feature>
<comment type="subcellular location">
    <subcellularLocation>
        <location evidence="1">Cell inner membrane</location>
        <topology evidence="1">Multi-pass membrane protein</topology>
    </subcellularLocation>
</comment>
<evidence type="ECO:0000259" key="9">
    <source>
        <dbReference type="Pfam" id="PF00884"/>
    </source>
</evidence>
<evidence type="ECO:0000313" key="13">
    <source>
        <dbReference type="Proteomes" id="UP001177258"/>
    </source>
</evidence>
<dbReference type="InterPro" id="IPR017850">
    <property type="entry name" value="Alkaline_phosphatase_core_sf"/>
</dbReference>
<reference evidence="11" key="2">
    <citation type="submission" date="2023-07" db="EMBL/GenBank/DDBJ databases">
        <authorList>
            <person name="Aydin F."/>
            <person name="Tarhane S."/>
            <person name="Saticioglu I.B."/>
            <person name="Karakaya E."/>
            <person name="Abay S."/>
            <person name="Guran O."/>
            <person name="Bozkurt E."/>
            <person name="Uzum N."/>
            <person name="Olgun K."/>
            <person name="Jablonski D."/>
        </authorList>
    </citation>
    <scope>NUCLEOTIDE SEQUENCE</scope>
    <source>
        <strain evidence="11">Faydin-H75</strain>
    </source>
</reference>
<keyword evidence="3" id="KW-0997">Cell inner membrane</keyword>
<keyword evidence="12" id="KW-0378">Hydrolase</keyword>
<dbReference type="Proteomes" id="UP001240777">
    <property type="component" value="Unassembled WGS sequence"/>
</dbReference>
<proteinExistence type="predicted"/>
<evidence type="ECO:0000313" key="12">
    <source>
        <dbReference type="EMBL" id="MDP2538775.1"/>
    </source>
</evidence>
<dbReference type="InterPro" id="IPR040423">
    <property type="entry name" value="PEA_transferase"/>
</dbReference>
<accession>A0AA90TEM5</accession>
<dbReference type="RefSeq" id="WP_305516944.1">
    <property type="nucleotide sequence ID" value="NZ_JAUPEV010000005.1"/>
</dbReference>
<dbReference type="InterPro" id="IPR012549">
    <property type="entry name" value="EptA-like_N"/>
</dbReference>
<dbReference type="EMBL" id="JAUYZK010000003">
    <property type="protein sequence ID" value="MDP2538775.1"/>
    <property type="molecule type" value="Genomic_DNA"/>
</dbReference>
<dbReference type="EMBL" id="JAUPEV010000005">
    <property type="protein sequence ID" value="MDO7253099.1"/>
    <property type="molecule type" value="Genomic_DNA"/>
</dbReference>
<dbReference type="CDD" id="cd16017">
    <property type="entry name" value="LptA"/>
    <property type="match status" value="1"/>
</dbReference>
<evidence type="ECO:0000259" key="10">
    <source>
        <dbReference type="Pfam" id="PF08019"/>
    </source>
</evidence>
<keyword evidence="2" id="KW-1003">Cell membrane</keyword>